<evidence type="ECO:0000256" key="2">
    <source>
        <dbReference type="ARBA" id="ARBA00012438"/>
    </source>
</evidence>
<evidence type="ECO:0000259" key="8">
    <source>
        <dbReference type="SMART" id="SM00911"/>
    </source>
</evidence>
<dbReference type="RefSeq" id="WP_266346336.1">
    <property type="nucleotide sequence ID" value="NZ_JAPKNH010000015.1"/>
</dbReference>
<proteinExistence type="predicted"/>
<keyword evidence="10" id="KW-1185">Reference proteome</keyword>
<comment type="catalytic activity">
    <reaction evidence="1">
        <text>ATP + protein L-histidine = ADP + protein N-phospho-L-histidine.</text>
        <dbReference type="EC" id="2.7.13.3"/>
    </reaction>
</comment>
<dbReference type="SUPFAM" id="SSF55785">
    <property type="entry name" value="PYP-like sensor domain (PAS domain)"/>
    <property type="match status" value="1"/>
</dbReference>
<dbReference type="Proteomes" id="UP001596150">
    <property type="component" value="Unassembled WGS sequence"/>
</dbReference>
<evidence type="ECO:0000256" key="5">
    <source>
        <dbReference type="ARBA" id="ARBA00022741"/>
    </source>
</evidence>
<protein>
    <recommendedName>
        <fullName evidence="2">histidine kinase</fullName>
        <ecNumber evidence="2">2.7.13.3</ecNumber>
    </recommendedName>
</protein>
<evidence type="ECO:0000313" key="9">
    <source>
        <dbReference type="EMBL" id="MFC5519047.1"/>
    </source>
</evidence>
<evidence type="ECO:0000256" key="1">
    <source>
        <dbReference type="ARBA" id="ARBA00000085"/>
    </source>
</evidence>
<dbReference type="Pfam" id="PF08448">
    <property type="entry name" value="PAS_4"/>
    <property type="match status" value="1"/>
</dbReference>
<keyword evidence="7" id="KW-0067">ATP-binding</keyword>
<organism evidence="9 10">
    <name type="scientific">Kaistia terrae</name>
    <dbReference type="NCBI Taxonomy" id="537017"/>
    <lineage>
        <taxon>Bacteria</taxon>
        <taxon>Pseudomonadati</taxon>
        <taxon>Pseudomonadota</taxon>
        <taxon>Alphaproteobacteria</taxon>
        <taxon>Hyphomicrobiales</taxon>
        <taxon>Kaistiaceae</taxon>
        <taxon>Kaistia</taxon>
    </lineage>
</organism>
<name>A0ABW0Q5W1_9HYPH</name>
<dbReference type="InterPro" id="IPR035965">
    <property type="entry name" value="PAS-like_dom_sf"/>
</dbReference>
<dbReference type="GO" id="GO:0004673">
    <property type="term" value="F:protein histidine kinase activity"/>
    <property type="evidence" value="ECO:0007669"/>
    <property type="project" value="UniProtKB-EC"/>
</dbReference>
<comment type="caution">
    <text evidence="9">The sequence shown here is derived from an EMBL/GenBank/DDBJ whole genome shotgun (WGS) entry which is preliminary data.</text>
</comment>
<evidence type="ECO:0000313" key="10">
    <source>
        <dbReference type="Proteomes" id="UP001596150"/>
    </source>
</evidence>
<evidence type="ECO:0000256" key="3">
    <source>
        <dbReference type="ARBA" id="ARBA00022553"/>
    </source>
</evidence>
<gene>
    <name evidence="9" type="ORF">ACFPP9_25005</name>
</gene>
<reference evidence="10" key="1">
    <citation type="journal article" date="2019" name="Int. J. Syst. Evol. Microbiol.">
        <title>The Global Catalogue of Microorganisms (GCM) 10K type strain sequencing project: providing services to taxonomists for standard genome sequencing and annotation.</title>
        <authorList>
            <consortium name="The Broad Institute Genomics Platform"/>
            <consortium name="The Broad Institute Genome Sequencing Center for Infectious Disease"/>
            <person name="Wu L."/>
            <person name="Ma J."/>
        </authorList>
    </citation>
    <scope>NUCLEOTIDE SEQUENCE [LARGE SCALE GENOMIC DNA]</scope>
    <source>
        <strain evidence="10">KACC 12633</strain>
    </source>
</reference>
<feature type="domain" description="Signal transduction histidine kinase HWE region" evidence="8">
    <location>
        <begin position="144"/>
        <end position="223"/>
    </location>
</feature>
<dbReference type="EC" id="2.7.13.3" evidence="2"/>
<dbReference type="Pfam" id="PF07536">
    <property type="entry name" value="HWE_HK"/>
    <property type="match status" value="1"/>
</dbReference>
<dbReference type="PANTHER" id="PTHR41523">
    <property type="entry name" value="TWO-COMPONENT SYSTEM SENSOR PROTEIN"/>
    <property type="match status" value="1"/>
</dbReference>
<evidence type="ECO:0000256" key="4">
    <source>
        <dbReference type="ARBA" id="ARBA00022679"/>
    </source>
</evidence>
<accession>A0ABW0Q5W1</accession>
<dbReference type="SUPFAM" id="SSF55874">
    <property type="entry name" value="ATPase domain of HSP90 chaperone/DNA topoisomerase II/histidine kinase"/>
    <property type="match status" value="1"/>
</dbReference>
<keyword evidence="3" id="KW-0597">Phosphoprotein</keyword>
<evidence type="ECO:0000256" key="7">
    <source>
        <dbReference type="ARBA" id="ARBA00022840"/>
    </source>
</evidence>
<dbReference type="InterPro" id="IPR036890">
    <property type="entry name" value="HATPase_C_sf"/>
</dbReference>
<keyword evidence="4 9" id="KW-0808">Transferase</keyword>
<dbReference type="SMART" id="SM00911">
    <property type="entry name" value="HWE_HK"/>
    <property type="match status" value="1"/>
</dbReference>
<dbReference type="EMBL" id="JBHSML010000031">
    <property type="protein sequence ID" value="MFC5519047.1"/>
    <property type="molecule type" value="Genomic_DNA"/>
</dbReference>
<dbReference type="PANTHER" id="PTHR41523:SF8">
    <property type="entry name" value="ETHYLENE RESPONSE SENSOR PROTEIN"/>
    <property type="match status" value="1"/>
</dbReference>
<dbReference type="Gene3D" id="3.30.450.20">
    <property type="entry name" value="PAS domain"/>
    <property type="match status" value="1"/>
</dbReference>
<dbReference type="InterPro" id="IPR013656">
    <property type="entry name" value="PAS_4"/>
</dbReference>
<keyword evidence="5" id="KW-0547">Nucleotide-binding</keyword>
<dbReference type="InterPro" id="IPR011102">
    <property type="entry name" value="Sig_transdc_His_kinase_HWE"/>
</dbReference>
<sequence>MTLEELYLLLRSGHVQIQGIVDTLQEPLVVLDKSFVVLNANPAFYRTFDTELDRTVGQSLFELGDGQWDIPELRGLLSEVVPKTTAVLGYQVDHDFPGIGMRAMRVTARQLIIPGNDSTQMLVVFEDVTARERSDAAKDILIAETRHRMKNLIATVKAIARQTEVNGMTGAEYRDNFLGRVDALLNAQDFISSNGSNADLASLVNQSLSPVAGIRATVIPGPPVSLSESQILPLSMILHELATNALKYGALSTSAGIVRVAWNTERHEGNTRLILHWQEEGGPEVVPPKHKGFGTRLIDYSVRAEGGRAMFNHDPAGLRVQITLPVQQ</sequence>
<keyword evidence="6 9" id="KW-0418">Kinase</keyword>
<evidence type="ECO:0000256" key="6">
    <source>
        <dbReference type="ARBA" id="ARBA00022777"/>
    </source>
</evidence>
<dbReference type="Gene3D" id="3.30.565.10">
    <property type="entry name" value="Histidine kinase-like ATPase, C-terminal domain"/>
    <property type="match status" value="1"/>
</dbReference>